<evidence type="ECO:0000256" key="1">
    <source>
        <dbReference type="ARBA" id="ARBA00004123"/>
    </source>
</evidence>
<dbReference type="GO" id="GO:0000981">
    <property type="term" value="F:DNA-binding transcription factor activity, RNA polymerase II-specific"/>
    <property type="evidence" value="ECO:0007669"/>
    <property type="project" value="InterPro"/>
</dbReference>
<dbReference type="Proteomes" id="UP000289323">
    <property type="component" value="Unassembled WGS sequence"/>
</dbReference>
<dbReference type="PANTHER" id="PTHR31001:SF57">
    <property type="entry name" value="ZN(II)2CYS6 TRANSCRIPTION FACTOR (EUROFUNG)"/>
    <property type="match status" value="1"/>
</dbReference>
<feature type="compositionally biased region" description="Low complexity" evidence="4">
    <location>
        <begin position="69"/>
        <end position="81"/>
    </location>
</feature>
<dbReference type="PANTHER" id="PTHR31001">
    <property type="entry name" value="UNCHARACTERIZED TRANSCRIPTIONAL REGULATORY PROTEIN"/>
    <property type="match status" value="1"/>
</dbReference>
<dbReference type="InterPro" id="IPR001138">
    <property type="entry name" value="Zn2Cys6_DnaBD"/>
</dbReference>
<feature type="region of interest" description="Disordered" evidence="4">
    <location>
        <begin position="56"/>
        <end position="129"/>
    </location>
</feature>
<feature type="domain" description="Zn(2)-C6 fungal-type" evidence="5">
    <location>
        <begin position="28"/>
        <end position="57"/>
    </location>
</feature>
<dbReference type="GO" id="GO:0003677">
    <property type="term" value="F:DNA binding"/>
    <property type="evidence" value="ECO:0007669"/>
    <property type="project" value="InterPro"/>
</dbReference>
<proteinExistence type="predicted"/>
<dbReference type="InterPro" id="IPR036864">
    <property type="entry name" value="Zn2-C6_fun-type_DNA-bd_sf"/>
</dbReference>
<dbReference type="CDD" id="cd00067">
    <property type="entry name" value="GAL4"/>
    <property type="match status" value="1"/>
</dbReference>
<dbReference type="AlphaFoldDB" id="A0A446B7H9"/>
<dbReference type="SMART" id="SM00906">
    <property type="entry name" value="Fungal_trans"/>
    <property type="match status" value="1"/>
</dbReference>
<dbReference type="SUPFAM" id="SSF57701">
    <property type="entry name" value="Zn2/Cys6 DNA-binding domain"/>
    <property type="match status" value="1"/>
</dbReference>
<keyword evidence="3" id="KW-0539">Nucleus</keyword>
<evidence type="ECO:0000256" key="4">
    <source>
        <dbReference type="SAM" id="MobiDB-lite"/>
    </source>
</evidence>
<dbReference type="GO" id="GO:0008270">
    <property type="term" value="F:zinc ion binding"/>
    <property type="evidence" value="ECO:0007669"/>
    <property type="project" value="InterPro"/>
</dbReference>
<dbReference type="EMBL" id="OUUZ01000001">
    <property type="protein sequence ID" value="SPQ18429.1"/>
    <property type="molecule type" value="Genomic_DNA"/>
</dbReference>
<dbReference type="CDD" id="cd12148">
    <property type="entry name" value="fungal_TF_MHR"/>
    <property type="match status" value="1"/>
</dbReference>
<dbReference type="PROSITE" id="PS00463">
    <property type="entry name" value="ZN2_CY6_FUNGAL_1"/>
    <property type="match status" value="1"/>
</dbReference>
<feature type="compositionally biased region" description="Low complexity" evidence="4">
    <location>
        <begin position="93"/>
        <end position="103"/>
    </location>
</feature>
<feature type="compositionally biased region" description="Low complexity" evidence="4">
    <location>
        <begin position="110"/>
        <end position="121"/>
    </location>
</feature>
<dbReference type="PROSITE" id="PS50048">
    <property type="entry name" value="ZN2_CY6_FUNGAL_2"/>
    <property type="match status" value="1"/>
</dbReference>
<evidence type="ECO:0000313" key="6">
    <source>
        <dbReference type="EMBL" id="SPQ18429.1"/>
    </source>
</evidence>
<organism evidence="6 7">
    <name type="scientific">Thermothielavioides terrestris</name>
    <dbReference type="NCBI Taxonomy" id="2587410"/>
    <lineage>
        <taxon>Eukaryota</taxon>
        <taxon>Fungi</taxon>
        <taxon>Dikarya</taxon>
        <taxon>Ascomycota</taxon>
        <taxon>Pezizomycotina</taxon>
        <taxon>Sordariomycetes</taxon>
        <taxon>Sordariomycetidae</taxon>
        <taxon>Sordariales</taxon>
        <taxon>Chaetomiaceae</taxon>
        <taxon>Thermothielavioides</taxon>
    </lineage>
</organism>
<dbReference type="Pfam" id="PF04082">
    <property type="entry name" value="Fungal_trans"/>
    <property type="match status" value="1"/>
</dbReference>
<sequence length="660" mass="72615">MEPPREQTDEAEGPPPPALARRYDVARSCLRCHERKVRCDKAVPCSTCLRAKTPCRYPGPERVKRRSARLPGPRAAPGPGSQERATAPAKLESTSAASTSALTVEPVPSTRATAAADRGAASEPPEGILVKDGGSTRYINEVLFSRVLDQERELQSAIGSPASARGPEEWTPTLGFDGLLSNPRLSVDVSCLYPTRRQAAQLWQIYQNNVDPLLKLLHLPTMQPVIFAAINDPEHVRPDLGALLFSVYFAAVTSICAAEVQLLLGIDQQSALARFQRGLEVHLHNGSFLDAPTIMSMQAMSIYLMCRRYSSGGPSGWTLNGLLIRAAQWIGLHRDGEHFHLPPFDCEIRRRVWWQILGYDARVAEDHGLSTSGFSGLCDTKLPLNVDDRDLRPGMDALPASKPQWTEMTMFLVAAEMNQAMRQVSQLSVAVLNGNDKMASLKQLLAAVKARMEVRYLQHCDANIPIQKAALLLGRVLINKLDVLVRQQYLRGLGAEEAAAAATEDTLALACDTIEIGIELKTDELLSNYRWLFSTFTQYHLLTYALWHLRVRPEVPCADRAWEVVDRSFSMTEVPGQWPSLGSKWNVLRKLRDKAQAARAALLRARDAPVGVTVSENVDVAEGNAGQVGGETAFADADGMAWDIDSICFPSFLGYLPAFE</sequence>
<dbReference type="Pfam" id="PF00172">
    <property type="entry name" value="Zn_clus"/>
    <property type="match status" value="1"/>
</dbReference>
<evidence type="ECO:0000256" key="3">
    <source>
        <dbReference type="ARBA" id="ARBA00023242"/>
    </source>
</evidence>
<comment type="subcellular location">
    <subcellularLocation>
        <location evidence="1">Nucleus</location>
    </subcellularLocation>
</comment>
<dbReference type="Gene3D" id="4.10.240.10">
    <property type="entry name" value="Zn(2)-C6 fungal-type DNA-binding domain"/>
    <property type="match status" value="1"/>
</dbReference>
<dbReference type="InterPro" id="IPR007219">
    <property type="entry name" value="XnlR_reg_dom"/>
</dbReference>
<protein>
    <submittedName>
        <fullName evidence="6">910ac3ba-363d-41db-b33f-4eba8193c4cb</fullName>
    </submittedName>
</protein>
<evidence type="ECO:0000259" key="5">
    <source>
        <dbReference type="PROSITE" id="PS50048"/>
    </source>
</evidence>
<gene>
    <name evidence="6" type="ORF">TT172_LOCUS848</name>
</gene>
<reference evidence="6 7" key="1">
    <citation type="submission" date="2018-04" db="EMBL/GenBank/DDBJ databases">
        <authorList>
            <person name="Huttner S."/>
            <person name="Dainat J."/>
        </authorList>
    </citation>
    <scope>NUCLEOTIDE SEQUENCE [LARGE SCALE GENOMIC DNA]</scope>
</reference>
<dbReference type="GO" id="GO:0006351">
    <property type="term" value="P:DNA-templated transcription"/>
    <property type="evidence" value="ECO:0007669"/>
    <property type="project" value="InterPro"/>
</dbReference>
<dbReference type="SMART" id="SM00066">
    <property type="entry name" value="GAL4"/>
    <property type="match status" value="1"/>
</dbReference>
<keyword evidence="2" id="KW-0479">Metal-binding</keyword>
<dbReference type="GO" id="GO:0005634">
    <property type="term" value="C:nucleus"/>
    <property type="evidence" value="ECO:0007669"/>
    <property type="project" value="UniProtKB-SubCell"/>
</dbReference>
<accession>A0A446B7H9</accession>
<evidence type="ECO:0000313" key="7">
    <source>
        <dbReference type="Proteomes" id="UP000289323"/>
    </source>
</evidence>
<evidence type="ECO:0000256" key="2">
    <source>
        <dbReference type="ARBA" id="ARBA00022723"/>
    </source>
</evidence>
<dbReference type="InterPro" id="IPR050613">
    <property type="entry name" value="Sec_Metabolite_Reg"/>
</dbReference>
<name>A0A446B7H9_9PEZI</name>